<dbReference type="PANTHER" id="PTHR36221">
    <property type="entry name" value="DUF742 DOMAIN-CONTAINING PROTEIN"/>
    <property type="match status" value="1"/>
</dbReference>
<dbReference type="EMBL" id="JAAGKO020000099">
    <property type="protein sequence ID" value="MDI5967576.1"/>
    <property type="molecule type" value="Genomic_DNA"/>
</dbReference>
<dbReference type="InterPro" id="IPR007995">
    <property type="entry name" value="DUF742"/>
</dbReference>
<dbReference type="PANTHER" id="PTHR36221:SF1">
    <property type="entry name" value="DUF742 DOMAIN-CONTAINING PROTEIN"/>
    <property type="match status" value="1"/>
</dbReference>
<evidence type="ECO:0000313" key="3">
    <source>
        <dbReference type="Proteomes" id="UP001156398"/>
    </source>
</evidence>
<evidence type="ECO:0000313" key="1">
    <source>
        <dbReference type="EMBL" id="MDI5967576.1"/>
    </source>
</evidence>
<reference evidence="2 3" key="1">
    <citation type="submission" date="2023-05" db="EMBL/GenBank/DDBJ databases">
        <title>Streptantibioticus silvisoli sp. nov., acidotolerant actinomycetes 1 from pine litter.</title>
        <authorList>
            <person name="Swiecimska M."/>
            <person name="Golinska P."/>
            <person name="Sangal V."/>
            <person name="Wachnowicz B."/>
            <person name="Goodfellow M."/>
        </authorList>
    </citation>
    <scope>NUCLEOTIDE SEQUENCE</scope>
    <source>
        <strain evidence="2">SL13</strain>
        <strain evidence="1 3">SL54</strain>
    </source>
</reference>
<comment type="caution">
    <text evidence="2">The sequence shown here is derived from an EMBL/GenBank/DDBJ whole genome shotgun (WGS) entry which is preliminary data.</text>
</comment>
<dbReference type="Proteomes" id="UP001156398">
    <property type="component" value="Unassembled WGS sequence"/>
</dbReference>
<proteinExistence type="predicted"/>
<dbReference type="AlphaFoldDB" id="A0AA90KAG7"/>
<accession>A0AA90KAG7</accession>
<sequence length="132" mass="14174">MTPEADRWFDDAAGPVVRPYAMTRGRTSHAAEDRLDLIALVITEEHAGVSEEELGGEHPLAPEHLDILTRCRAEPTSVAELAAGADLPVGVLRVLIGDLMDAGLVRVARPVPPAELVDEQLLRDVISGLRAL</sequence>
<dbReference type="EMBL" id="JABXJJ020000028">
    <property type="protein sequence ID" value="MDI5972102.1"/>
    <property type="molecule type" value="Genomic_DNA"/>
</dbReference>
<dbReference type="Pfam" id="PF05331">
    <property type="entry name" value="DUF742"/>
    <property type="match status" value="1"/>
</dbReference>
<name>A0AA90KAG7_9ACTN</name>
<gene>
    <name evidence="1" type="ORF">POF43_033470</name>
    <name evidence="2" type="ORF">POF50_022645</name>
</gene>
<protein>
    <submittedName>
        <fullName evidence="2">DUF742 domain-containing protein</fullName>
    </submittedName>
</protein>
<evidence type="ECO:0000313" key="2">
    <source>
        <dbReference type="EMBL" id="MDI5972102.1"/>
    </source>
</evidence>
<organism evidence="2">
    <name type="scientific">Streptantibioticus silvisoli</name>
    <dbReference type="NCBI Taxonomy" id="2705255"/>
    <lineage>
        <taxon>Bacteria</taxon>
        <taxon>Bacillati</taxon>
        <taxon>Actinomycetota</taxon>
        <taxon>Actinomycetes</taxon>
        <taxon>Kitasatosporales</taxon>
        <taxon>Streptomycetaceae</taxon>
        <taxon>Streptantibioticus</taxon>
    </lineage>
</organism>
<keyword evidence="3" id="KW-1185">Reference proteome</keyword>
<dbReference type="RefSeq" id="WP_271317216.1">
    <property type="nucleotide sequence ID" value="NZ_JAAGKO020000099.1"/>
</dbReference>